<evidence type="ECO:0000256" key="8">
    <source>
        <dbReference type="ARBA" id="ARBA00033408"/>
    </source>
</evidence>
<feature type="domain" description="RecF/RecN/SMC N-terminal" evidence="11">
    <location>
        <begin position="4"/>
        <end position="532"/>
    </location>
</feature>
<dbReference type="KEGG" id="lck:HN018_14155"/>
<feature type="coiled-coil region" evidence="10">
    <location>
        <begin position="168"/>
        <end position="195"/>
    </location>
</feature>
<evidence type="ECO:0000313" key="13">
    <source>
        <dbReference type="Proteomes" id="UP000500767"/>
    </source>
</evidence>
<keyword evidence="4" id="KW-0547">Nucleotide-binding</keyword>
<dbReference type="AlphaFoldDB" id="A0A6M8HRZ9"/>
<dbReference type="Pfam" id="PF02463">
    <property type="entry name" value="SMC_N"/>
    <property type="match status" value="1"/>
</dbReference>
<dbReference type="InterPro" id="IPR003395">
    <property type="entry name" value="RecF/RecN/SMC_N"/>
</dbReference>
<dbReference type="Gene3D" id="3.40.50.300">
    <property type="entry name" value="P-loop containing nucleotide triphosphate hydrolases"/>
    <property type="match status" value="2"/>
</dbReference>
<dbReference type="FunFam" id="3.40.50.300:FF:000356">
    <property type="entry name" value="DNA repair protein RecN"/>
    <property type="match status" value="1"/>
</dbReference>
<dbReference type="GO" id="GO:0009432">
    <property type="term" value="P:SOS response"/>
    <property type="evidence" value="ECO:0007669"/>
    <property type="project" value="TreeGrafter"/>
</dbReference>
<evidence type="ECO:0000256" key="6">
    <source>
        <dbReference type="ARBA" id="ARBA00022840"/>
    </source>
</evidence>
<dbReference type="Proteomes" id="UP000500767">
    <property type="component" value="Chromosome"/>
</dbReference>
<evidence type="ECO:0000256" key="1">
    <source>
        <dbReference type="ARBA" id="ARBA00003618"/>
    </source>
</evidence>
<reference evidence="12 13" key="1">
    <citation type="journal article" date="2014" name="World J. Microbiol. Biotechnol.">
        <title>Biodiversity and physiological characteristics of Antarctic and Arctic lichens-associated bacteria.</title>
        <authorList>
            <person name="Lee Y.M."/>
            <person name="Kim E.H."/>
            <person name="Lee H.K."/>
            <person name="Hong S.G."/>
        </authorList>
    </citation>
    <scope>NUCLEOTIDE SEQUENCE [LARGE SCALE GENOMIC DNA]</scope>
    <source>
        <strain evidence="12 13">PAMC 26569</strain>
    </source>
</reference>
<evidence type="ECO:0000256" key="4">
    <source>
        <dbReference type="ARBA" id="ARBA00022741"/>
    </source>
</evidence>
<evidence type="ECO:0000256" key="9">
    <source>
        <dbReference type="PIRNR" id="PIRNR003128"/>
    </source>
</evidence>
<dbReference type="GO" id="GO:0043590">
    <property type="term" value="C:bacterial nucleoid"/>
    <property type="evidence" value="ECO:0007669"/>
    <property type="project" value="TreeGrafter"/>
</dbReference>
<dbReference type="InterPro" id="IPR004604">
    <property type="entry name" value="DNA_recomb/repair_RecN"/>
</dbReference>
<proteinExistence type="inferred from homology"/>
<dbReference type="GO" id="GO:0006310">
    <property type="term" value="P:DNA recombination"/>
    <property type="evidence" value="ECO:0007669"/>
    <property type="project" value="InterPro"/>
</dbReference>
<dbReference type="SUPFAM" id="SSF52540">
    <property type="entry name" value="P-loop containing nucleoside triphosphate hydrolases"/>
    <property type="match status" value="2"/>
</dbReference>
<keyword evidence="5 9" id="KW-0227">DNA damage</keyword>
<comment type="function">
    <text evidence="1 9">May be involved in recombinational repair of damaged DNA.</text>
</comment>
<evidence type="ECO:0000256" key="3">
    <source>
        <dbReference type="ARBA" id="ARBA00021315"/>
    </source>
</evidence>
<dbReference type="PANTHER" id="PTHR11059">
    <property type="entry name" value="DNA REPAIR PROTEIN RECN"/>
    <property type="match status" value="1"/>
</dbReference>
<dbReference type="InterPro" id="IPR027417">
    <property type="entry name" value="P-loop_NTPase"/>
</dbReference>
<dbReference type="NCBIfam" id="TIGR00634">
    <property type="entry name" value="recN"/>
    <property type="match status" value="1"/>
</dbReference>
<dbReference type="CDD" id="cd03241">
    <property type="entry name" value="ABC_RecN"/>
    <property type="match status" value="2"/>
</dbReference>
<evidence type="ECO:0000256" key="5">
    <source>
        <dbReference type="ARBA" id="ARBA00022763"/>
    </source>
</evidence>
<keyword evidence="10" id="KW-0175">Coiled coil</keyword>
<organism evidence="12 13">
    <name type="scientific">Lichenicola cladoniae</name>
    <dbReference type="NCBI Taxonomy" id="1484109"/>
    <lineage>
        <taxon>Bacteria</taxon>
        <taxon>Pseudomonadati</taxon>
        <taxon>Pseudomonadota</taxon>
        <taxon>Alphaproteobacteria</taxon>
        <taxon>Acetobacterales</taxon>
        <taxon>Acetobacteraceae</taxon>
        <taxon>Lichenicola</taxon>
    </lineage>
</organism>
<evidence type="ECO:0000256" key="7">
    <source>
        <dbReference type="ARBA" id="ARBA00023204"/>
    </source>
</evidence>
<comment type="similarity">
    <text evidence="2 9">Belongs to the RecN family.</text>
</comment>
<evidence type="ECO:0000256" key="10">
    <source>
        <dbReference type="SAM" id="Coils"/>
    </source>
</evidence>
<name>A0A6M8HRZ9_9PROT</name>
<keyword evidence="13" id="KW-1185">Reference proteome</keyword>
<dbReference type="EMBL" id="CP053708">
    <property type="protein sequence ID" value="QKE91035.1"/>
    <property type="molecule type" value="Genomic_DNA"/>
</dbReference>
<sequence>MLTQLSIRDVVLIEKLDLMLHKGLTVLTGETGAGKSILLDSLGLALGERSATGLVRAGAEQASVSACFDMGPNHPVHDLLNEQGIGHEPGEPIVLRRIVTRDGRSRAYVNDQPVAVSLLRRTGALLVEIQGQHEQMGLADQATHLDLLDAFGVKPALRSAIATRHKAWIAARAELAQARSRIEEAAREEEWLRRAVQDLAALGTQEDEENQLAATRLTLQQGERRAEAITAAMSELTPRDRRSGGGPAAALRAASRALQRLLPATTAVASADAETMLQADGPQAQAQAALDALDQAEAALSDAEGLLSRLASDHDADPKLLEQTEERLFALRASARKHGVSVVELPGLLLELRSRLDALETGNARIEALERAVTETRRAFETEGAALTAARTTASKRLETAVMAELKPLRLERARFIVSLEALPAESWTARGMEQSSFLIAANPGQPPGPLARVASGGELSRLMLALKVVLAGRSAIPTLVFDEVDSGVGGATAASIGERLARVADGVQVLVVTHSPQVAARGNNHLRIAKQVTRERTETRAEPLDGDARREEIARMLAGETITEAARKAADSLLGIA</sequence>
<keyword evidence="7 9" id="KW-0234">DNA repair</keyword>
<accession>A0A6M8HRZ9</accession>
<keyword evidence="6" id="KW-0067">ATP-binding</keyword>
<feature type="coiled-coil region" evidence="10">
    <location>
        <begin position="286"/>
        <end position="313"/>
    </location>
</feature>
<dbReference type="GO" id="GO:0005524">
    <property type="term" value="F:ATP binding"/>
    <property type="evidence" value="ECO:0007669"/>
    <property type="project" value="UniProtKB-KW"/>
</dbReference>
<dbReference type="RefSeq" id="WP_171833441.1">
    <property type="nucleotide sequence ID" value="NZ_CP053708.1"/>
</dbReference>
<protein>
    <recommendedName>
        <fullName evidence="3 9">DNA repair protein RecN</fullName>
    </recommendedName>
    <alternativeName>
        <fullName evidence="8 9">Recombination protein N</fullName>
    </alternativeName>
</protein>
<dbReference type="PIRSF" id="PIRSF003128">
    <property type="entry name" value="RecN"/>
    <property type="match status" value="1"/>
</dbReference>
<evidence type="ECO:0000256" key="2">
    <source>
        <dbReference type="ARBA" id="ARBA00009441"/>
    </source>
</evidence>
<dbReference type="PANTHER" id="PTHR11059:SF0">
    <property type="entry name" value="DNA REPAIR PROTEIN RECN"/>
    <property type="match status" value="1"/>
</dbReference>
<evidence type="ECO:0000313" key="12">
    <source>
        <dbReference type="EMBL" id="QKE91035.1"/>
    </source>
</evidence>
<gene>
    <name evidence="12" type="primary">recN</name>
    <name evidence="12" type="ORF">HN018_14155</name>
</gene>
<dbReference type="GO" id="GO:0006281">
    <property type="term" value="P:DNA repair"/>
    <property type="evidence" value="ECO:0007669"/>
    <property type="project" value="UniProtKB-KW"/>
</dbReference>
<evidence type="ECO:0000259" key="11">
    <source>
        <dbReference type="Pfam" id="PF02463"/>
    </source>
</evidence>